<evidence type="ECO:0000256" key="1">
    <source>
        <dbReference type="SAM" id="Phobius"/>
    </source>
</evidence>
<dbReference type="GO" id="GO:0000270">
    <property type="term" value="P:peptidoglycan metabolic process"/>
    <property type="evidence" value="ECO:0007669"/>
    <property type="project" value="TreeGrafter"/>
</dbReference>
<reference evidence="3" key="4">
    <citation type="journal article" date="2020" name="MicrobiologyOpen">
        <title>Tetrachloroethene respiration in Sulfurospirillum species is regulated by a two-component system as unraveled by comparative genomics, transcriptomics, and regulator binding studies.</title>
        <authorList>
            <person name="Esken J."/>
            <person name="Goris T."/>
            <person name="Gadkari J."/>
            <person name="Bischler T."/>
            <person name="Forstner K.U."/>
            <person name="Sharma C.M."/>
            <person name="Diekert G."/>
            <person name="Schubert T."/>
        </authorList>
    </citation>
    <scope>NUCLEOTIDE SEQUENCE</scope>
    <source>
        <strain evidence="3">JPD-1</strain>
    </source>
</reference>
<dbReference type="KEGG" id="sulj:SJPD1_0103"/>
<dbReference type="Proteomes" id="UP000502831">
    <property type="component" value="Chromosome"/>
</dbReference>
<dbReference type="CDD" id="cd06259">
    <property type="entry name" value="YdcF-like"/>
    <property type="match status" value="1"/>
</dbReference>
<protein>
    <submittedName>
        <fullName evidence="4">YdcF family protein</fullName>
    </submittedName>
</protein>
<reference evidence="5" key="2">
    <citation type="submission" date="2017-09" db="EMBL/GenBank/DDBJ databases">
        <title>The complete genome of Sulfurospirillum sp. JPD-1.</title>
        <authorList>
            <person name="Goris T."/>
        </authorList>
    </citation>
    <scope>NUCLEOTIDE SEQUENCE [LARGE SCALE GENOMIC DNA]</scope>
    <source>
        <strain evidence="5">JPD-1</strain>
    </source>
</reference>
<dbReference type="PANTHER" id="PTHR30336:SF4">
    <property type="entry name" value="ENVELOPE BIOGENESIS FACTOR ELYC"/>
    <property type="match status" value="1"/>
</dbReference>
<reference evidence="4 6" key="1">
    <citation type="journal article" date="2017" name="Environ. Sci. Technol.">
        <title>Organohalide Respiration with Chlorinated Ethenes under Low pH Conditions.</title>
        <authorList>
            <person name="Yang Y."/>
            <person name="Capiro N.L."/>
            <person name="Marcet T.F."/>
            <person name="Yan J."/>
            <person name="Pennell K.D."/>
            <person name="Loffler F.E."/>
        </authorList>
    </citation>
    <scope>NUCLEOTIDE SEQUENCE [LARGE SCALE GENOMIC DNA]</scope>
    <source>
        <strain evidence="4 6">ACSDCE</strain>
    </source>
</reference>
<reference evidence="3" key="3">
    <citation type="submission" date="2017-09" db="EMBL/GenBank/DDBJ databases">
        <authorList>
            <person name="Goris T."/>
        </authorList>
    </citation>
    <scope>NUCLEOTIDE SEQUENCE</scope>
    <source>
        <strain evidence="3">JPD-1</strain>
    </source>
</reference>
<evidence type="ECO:0000313" key="5">
    <source>
        <dbReference type="Proteomes" id="UP000217349"/>
    </source>
</evidence>
<dbReference type="InterPro" id="IPR051599">
    <property type="entry name" value="Cell_Envelope_Assoc"/>
</dbReference>
<dbReference type="Pfam" id="PF02698">
    <property type="entry name" value="DUF218"/>
    <property type="match status" value="1"/>
</dbReference>
<gene>
    <name evidence="4" type="ORF">FA584_07725</name>
    <name evidence="3" type="ORF">SJPD1_0103</name>
</gene>
<evidence type="ECO:0000313" key="6">
    <source>
        <dbReference type="Proteomes" id="UP000502831"/>
    </source>
</evidence>
<feature type="transmembrane region" description="Helical" evidence="1">
    <location>
        <begin position="12"/>
        <end position="32"/>
    </location>
</feature>
<dbReference type="GO" id="GO:0005886">
    <property type="term" value="C:plasma membrane"/>
    <property type="evidence" value="ECO:0007669"/>
    <property type="project" value="TreeGrafter"/>
</dbReference>
<name>A0A290H9J2_9BACT</name>
<reference evidence="4" key="5">
    <citation type="submission" date="2020-08" db="EMBL/GenBank/DDBJ databases">
        <authorList>
            <person name="Yang Y."/>
            <person name="Huo L."/>
            <person name="Yan J."/>
        </authorList>
    </citation>
    <scope>NUCLEOTIDE SEQUENCE</scope>
    <source>
        <strain evidence="4">ACSDCE</strain>
    </source>
</reference>
<accession>A0A290H9J2</accession>
<evidence type="ECO:0000313" key="3">
    <source>
        <dbReference type="EMBL" id="ATB68233.1"/>
    </source>
</evidence>
<dbReference type="OrthoDB" id="9809813at2"/>
<proteinExistence type="predicted"/>
<dbReference type="AlphaFoldDB" id="A0A290H9J2"/>
<dbReference type="EMBL" id="CP023275">
    <property type="protein sequence ID" value="ATB68233.1"/>
    <property type="molecule type" value="Genomic_DNA"/>
</dbReference>
<dbReference type="InterPro" id="IPR003848">
    <property type="entry name" value="DUF218"/>
</dbReference>
<feature type="domain" description="DUF218" evidence="2">
    <location>
        <begin position="77"/>
        <end position="253"/>
    </location>
</feature>
<organism evidence="3 5">
    <name type="scientific">Sulfurospirillum diekertiae</name>
    <dbReference type="NCBI Taxonomy" id="1854492"/>
    <lineage>
        <taxon>Bacteria</taxon>
        <taxon>Pseudomonadati</taxon>
        <taxon>Campylobacterota</taxon>
        <taxon>Epsilonproteobacteria</taxon>
        <taxon>Campylobacterales</taxon>
        <taxon>Sulfurospirillaceae</taxon>
        <taxon>Sulfurospirillum</taxon>
    </lineage>
</organism>
<keyword evidence="1" id="KW-1133">Transmembrane helix</keyword>
<feature type="transmembrane region" description="Helical" evidence="1">
    <location>
        <begin position="39"/>
        <end position="59"/>
    </location>
</feature>
<evidence type="ECO:0000259" key="2">
    <source>
        <dbReference type="Pfam" id="PF02698"/>
    </source>
</evidence>
<accession>A0A6G9VUQ7</accession>
<sequence>MSSVYFLSKLFTYLVLPPGIFIVFFLLASFYAKRFRLFFLVNAIIFYLLSTTYVADWLLTPLEAPFNKPLEKQSSVDAVIVLGGGNTKGVANLPLSTDAYKRMMWGLMIAKSNNLPLLFSGGGTSKEYLESDAFLDSLKELKLYLEIPTPTSKSLNTKEFSLHVEDKSIDTYQNAELSKAAFEKTGLKEPTIYLVTSAYHMRRSIRLYEHFGFKVIPAATNFKINAKIKDEWDYLPNAHAFYKSYVALHEYVGLFSLRFRGI</sequence>
<dbReference type="InterPro" id="IPR014729">
    <property type="entry name" value="Rossmann-like_a/b/a_fold"/>
</dbReference>
<dbReference type="EMBL" id="CP039734">
    <property type="protein sequence ID" value="QIR76097.1"/>
    <property type="molecule type" value="Genomic_DNA"/>
</dbReference>
<evidence type="ECO:0000313" key="4">
    <source>
        <dbReference type="EMBL" id="QIR76097.1"/>
    </source>
</evidence>
<dbReference type="Gene3D" id="3.40.50.620">
    <property type="entry name" value="HUPs"/>
    <property type="match status" value="1"/>
</dbReference>
<dbReference type="RefSeq" id="WP_096045490.1">
    <property type="nucleotide sequence ID" value="NZ_CP023275.1"/>
</dbReference>
<dbReference type="Proteomes" id="UP000217349">
    <property type="component" value="Chromosome"/>
</dbReference>
<dbReference type="PANTHER" id="PTHR30336">
    <property type="entry name" value="INNER MEMBRANE PROTEIN, PROBABLE PERMEASE"/>
    <property type="match status" value="1"/>
</dbReference>
<keyword evidence="1" id="KW-0812">Transmembrane</keyword>
<dbReference type="GO" id="GO:0043164">
    <property type="term" value="P:Gram-negative-bacterium-type cell wall biogenesis"/>
    <property type="evidence" value="ECO:0007669"/>
    <property type="project" value="TreeGrafter"/>
</dbReference>
<keyword evidence="1" id="KW-0472">Membrane</keyword>